<evidence type="ECO:0000259" key="9">
    <source>
        <dbReference type="PROSITE" id="PS50011"/>
    </source>
</evidence>
<dbReference type="EC" id="2.7.1.81" evidence="7"/>
<comment type="function">
    <text evidence="6">Catalyzes the GTP-dependent phosphorylation of 5-hydroxy-L-lysine.</text>
</comment>
<dbReference type="PANTHER" id="PTHR21064">
    <property type="entry name" value="AMINOGLYCOSIDE PHOSPHOTRANSFERASE DOMAIN-CONTAINING PROTEIN-RELATED"/>
    <property type="match status" value="1"/>
</dbReference>
<evidence type="ECO:0000313" key="10">
    <source>
        <dbReference type="EMBL" id="MET3616178.1"/>
    </source>
</evidence>
<keyword evidence="4 10" id="KW-0418">Kinase</keyword>
<evidence type="ECO:0000256" key="2">
    <source>
        <dbReference type="ARBA" id="ARBA00022490"/>
    </source>
</evidence>
<dbReference type="EMBL" id="JBEPMB010000014">
    <property type="protein sequence ID" value="MET3616178.1"/>
    <property type="molecule type" value="Genomic_DNA"/>
</dbReference>
<dbReference type="GO" id="GO:0016301">
    <property type="term" value="F:kinase activity"/>
    <property type="evidence" value="ECO:0007669"/>
    <property type="project" value="UniProtKB-KW"/>
</dbReference>
<comment type="subcellular location">
    <subcellularLocation>
        <location evidence="1">Cytoplasm</location>
    </subcellularLocation>
</comment>
<dbReference type="Gene3D" id="3.90.1200.10">
    <property type="match status" value="1"/>
</dbReference>
<dbReference type="PANTHER" id="PTHR21064:SF1">
    <property type="entry name" value="HYDROXYLYSINE KINASE"/>
    <property type="match status" value="1"/>
</dbReference>
<protein>
    <recommendedName>
        <fullName evidence="8">Hydroxylysine kinase</fullName>
        <ecNumber evidence="7">2.7.1.81</ecNumber>
    </recommendedName>
</protein>
<name>A0ABV2J623_9HYPH</name>
<dbReference type="Proteomes" id="UP001549047">
    <property type="component" value="Unassembled WGS sequence"/>
</dbReference>
<feature type="domain" description="Protein kinase" evidence="9">
    <location>
        <begin position="21"/>
        <end position="353"/>
    </location>
</feature>
<evidence type="ECO:0000256" key="8">
    <source>
        <dbReference type="ARBA" id="ARBA00040505"/>
    </source>
</evidence>
<comment type="catalytic activity">
    <reaction evidence="5">
        <text>(5R)-5-hydroxy-L-lysine + GTP = (5R)-5-phosphooxy-L-lysine + GDP + H(+)</text>
        <dbReference type="Rhea" id="RHEA:19049"/>
        <dbReference type="ChEBI" id="CHEBI:15378"/>
        <dbReference type="ChEBI" id="CHEBI:37565"/>
        <dbReference type="ChEBI" id="CHEBI:57882"/>
        <dbReference type="ChEBI" id="CHEBI:58189"/>
        <dbReference type="ChEBI" id="CHEBI:58357"/>
        <dbReference type="EC" id="2.7.1.81"/>
    </reaction>
</comment>
<dbReference type="InterPro" id="IPR050249">
    <property type="entry name" value="Pseudomonas-type_ThrB"/>
</dbReference>
<gene>
    <name evidence="10" type="ORF">ABID16_004527</name>
</gene>
<evidence type="ECO:0000313" key="11">
    <source>
        <dbReference type="Proteomes" id="UP001549047"/>
    </source>
</evidence>
<dbReference type="InterPro" id="IPR011009">
    <property type="entry name" value="Kinase-like_dom_sf"/>
</dbReference>
<evidence type="ECO:0000256" key="7">
    <source>
        <dbReference type="ARBA" id="ARBA00038873"/>
    </source>
</evidence>
<dbReference type="RefSeq" id="WP_354558636.1">
    <property type="nucleotide sequence ID" value="NZ_JBEPMB010000014.1"/>
</dbReference>
<evidence type="ECO:0000256" key="3">
    <source>
        <dbReference type="ARBA" id="ARBA00022679"/>
    </source>
</evidence>
<organism evidence="10 11">
    <name type="scientific">Rhizobium aquaticum</name>
    <dbReference type="NCBI Taxonomy" id="1549636"/>
    <lineage>
        <taxon>Bacteria</taxon>
        <taxon>Pseudomonadati</taxon>
        <taxon>Pseudomonadota</taxon>
        <taxon>Alphaproteobacteria</taxon>
        <taxon>Hyphomicrobiales</taxon>
        <taxon>Rhizobiaceae</taxon>
        <taxon>Rhizobium/Agrobacterium group</taxon>
        <taxon>Rhizobium</taxon>
    </lineage>
</organism>
<dbReference type="InterPro" id="IPR000719">
    <property type="entry name" value="Prot_kinase_dom"/>
</dbReference>
<keyword evidence="11" id="KW-1185">Reference proteome</keyword>
<reference evidence="10 11" key="1">
    <citation type="submission" date="2024-06" db="EMBL/GenBank/DDBJ databases">
        <title>Genomic Encyclopedia of Type Strains, Phase IV (KMG-IV): sequencing the most valuable type-strain genomes for metagenomic binning, comparative biology and taxonomic classification.</title>
        <authorList>
            <person name="Goeker M."/>
        </authorList>
    </citation>
    <scope>NUCLEOTIDE SEQUENCE [LARGE SCALE GENOMIC DNA]</scope>
    <source>
        <strain evidence="10 11">DSM 29780</strain>
    </source>
</reference>
<keyword evidence="2" id="KW-0963">Cytoplasm</keyword>
<dbReference type="InterPro" id="IPR002575">
    <property type="entry name" value="Aminoglycoside_PTrfase"/>
</dbReference>
<evidence type="ECO:0000256" key="5">
    <source>
        <dbReference type="ARBA" id="ARBA00036820"/>
    </source>
</evidence>
<keyword evidence="3" id="KW-0808">Transferase</keyword>
<evidence type="ECO:0000256" key="1">
    <source>
        <dbReference type="ARBA" id="ARBA00004496"/>
    </source>
</evidence>
<evidence type="ECO:0000256" key="6">
    <source>
        <dbReference type="ARBA" id="ARBA00037368"/>
    </source>
</evidence>
<dbReference type="Pfam" id="PF01636">
    <property type="entry name" value="APH"/>
    <property type="match status" value="1"/>
</dbReference>
<evidence type="ECO:0000256" key="4">
    <source>
        <dbReference type="ARBA" id="ARBA00022777"/>
    </source>
</evidence>
<dbReference type="PROSITE" id="PS50011">
    <property type="entry name" value="PROTEIN_KINASE_DOM"/>
    <property type="match status" value="1"/>
</dbReference>
<accession>A0ABV2J623</accession>
<dbReference type="SUPFAM" id="SSF56112">
    <property type="entry name" value="Protein kinase-like (PK-like)"/>
    <property type="match status" value="1"/>
</dbReference>
<sequence>MTPSFAGSQGGLASTWNITSLEEAEHISETRFGIIGKATRFATEKDDTFRIVSASGESHVLKIANPDEAWEEVSFQVELLNHILVQDPGMPVPRVGVDRQGLQISPLQFDGGVVRFARMLTYMEGTPLDQLVTVPSERRKVGLILGRLRHATAGFGHSGDSRVLAWDVQHLPGLERLLVQIADNGRRAMLEEGFARFSTLIERIANSRQQVLHNDFSRSNIVVDKASGDYVTGIIDFGDSVRTAIAIDVSTALLNQLPTVAAPDLFLEGRDLLDGYLEVADLTDDELTLVPHLVMGRIIARALLTTWRASILPDNSTYILRNTEQGWSQLGWFLDRSFDEVSEALVRKRNWQR</sequence>
<comment type="caution">
    <text evidence="10">The sequence shown here is derived from an EMBL/GenBank/DDBJ whole genome shotgun (WGS) entry which is preliminary data.</text>
</comment>
<proteinExistence type="predicted"/>